<organism evidence="1 2">
    <name type="scientific">Ceutorhynchus assimilis</name>
    <name type="common">cabbage seed weevil</name>
    <dbReference type="NCBI Taxonomy" id="467358"/>
    <lineage>
        <taxon>Eukaryota</taxon>
        <taxon>Metazoa</taxon>
        <taxon>Ecdysozoa</taxon>
        <taxon>Arthropoda</taxon>
        <taxon>Hexapoda</taxon>
        <taxon>Insecta</taxon>
        <taxon>Pterygota</taxon>
        <taxon>Neoptera</taxon>
        <taxon>Endopterygota</taxon>
        <taxon>Coleoptera</taxon>
        <taxon>Polyphaga</taxon>
        <taxon>Cucujiformia</taxon>
        <taxon>Curculionidae</taxon>
        <taxon>Ceutorhynchinae</taxon>
        <taxon>Ceutorhynchus</taxon>
    </lineage>
</organism>
<dbReference type="AlphaFoldDB" id="A0A9N9QS81"/>
<dbReference type="OrthoDB" id="7680351at2759"/>
<evidence type="ECO:0000313" key="1">
    <source>
        <dbReference type="EMBL" id="CAG9773211.1"/>
    </source>
</evidence>
<gene>
    <name evidence="1" type="ORF">CEUTPL_LOCUS13609</name>
</gene>
<proteinExistence type="predicted"/>
<dbReference type="PANTHER" id="PTHR10773:SF19">
    <property type="match status" value="1"/>
</dbReference>
<evidence type="ECO:0000313" key="2">
    <source>
        <dbReference type="Proteomes" id="UP001152799"/>
    </source>
</evidence>
<reference evidence="1" key="1">
    <citation type="submission" date="2022-01" db="EMBL/GenBank/DDBJ databases">
        <authorList>
            <person name="King R."/>
        </authorList>
    </citation>
    <scope>NUCLEOTIDE SEQUENCE</scope>
</reference>
<protein>
    <submittedName>
        <fullName evidence="1">Uncharacterized protein</fullName>
    </submittedName>
</protein>
<dbReference type="EMBL" id="OU892285">
    <property type="protein sequence ID" value="CAG9773211.1"/>
    <property type="molecule type" value="Genomic_DNA"/>
</dbReference>
<dbReference type="PANTHER" id="PTHR10773">
    <property type="entry name" value="DNA-DIRECTED RNA POLYMERASES I, II, AND III SUBUNIT RPABC2"/>
    <property type="match status" value="1"/>
</dbReference>
<sequence>MEEGFEMATNQNLLCVDITMIADLFKTNPDFQDPEVRYVKTSKLINVCDKPSDNPKKHLDICEISGTSTETESETDNCNPRNISDGIYFNTTNTYRSSIENKSYSSPYLGPNQTSKEVEILKTGGGDNTKYNMLSPQDVKILSLLQEKYFCVDSNVVMENNLETENTFFTTPSTSRNFQSCDESLKRPLSLKVNVGQLTDNDGDDRFTCDETSDETIEIVFEEEQSQSLLQFSYDDNLPLSVIKENDIIRTILTEVVEKVVGVERQLNFTKEGTVRKRKRYDIPLKDRKKMKLIKIVDKHDLKENCNENCKKLCQKNINRDRQKYINTEYWKLNKQEQKSFIFSKVEKTIKKERTMQFVRIFLWPQLAMIFLRHICEDTSSLKPKIDNRGQFKRANKVNTDIIRDHIQTFNPSIHHYRREHAPLRLYLPTDINIKMMYDDFKLKHGMNIYELYRKEVAAMNISFTKLGHQECFACETFSLHSKATGHTKETAEDTCQECTTWKEHQQKYREARKEYAKDGAKEDELCFSADLQKDFLDCVKSSNSKKVNLKEVKLDGFYTFTDYTYQQTLKKIVPRPYLSDMVFVRFNKGEKHLQYKTSFHGDFIDLKFLMAKYYKCSTLPGPAVKEKERGITSERKNNIINKLADIIPENRMAFWRNLAKTNDETD</sequence>
<name>A0A9N9QS81_9CUCU</name>
<accession>A0A9N9QS81</accession>
<dbReference type="Proteomes" id="UP001152799">
    <property type="component" value="Chromosome 9"/>
</dbReference>
<keyword evidence="2" id="KW-1185">Reference proteome</keyword>